<dbReference type="AlphaFoldDB" id="A0A2I0CRX7"/>
<organism evidence="1 2">
    <name type="scientific">Pseudomonas fluvialis</name>
    <dbReference type="NCBI Taxonomy" id="1793966"/>
    <lineage>
        <taxon>Bacteria</taxon>
        <taxon>Pseudomonadati</taxon>
        <taxon>Pseudomonadota</taxon>
        <taxon>Gammaproteobacteria</taxon>
        <taxon>Pseudomonadales</taxon>
        <taxon>Pseudomonadaceae</taxon>
        <taxon>Pseudomonas</taxon>
    </lineage>
</organism>
<dbReference type="EMBL" id="PIYS01000006">
    <property type="protein sequence ID" value="PKF71901.1"/>
    <property type="molecule type" value="Genomic_DNA"/>
</dbReference>
<proteinExistence type="predicted"/>
<name>A0A2I0CRX7_9PSED</name>
<evidence type="ECO:0000313" key="1">
    <source>
        <dbReference type="EMBL" id="PKF71901.1"/>
    </source>
</evidence>
<protein>
    <submittedName>
        <fullName evidence="1">Uncharacterized protein</fullName>
    </submittedName>
</protein>
<reference evidence="2" key="1">
    <citation type="submission" date="2017-12" db="EMBL/GenBank/DDBJ databases">
        <authorList>
            <person name="Yu X.-Y."/>
        </authorList>
    </citation>
    <scope>NUCLEOTIDE SEQUENCE [LARGE SCALE GENOMIC DNA]</scope>
    <source>
        <strain evidence="2">ZYSR67-Z</strain>
    </source>
</reference>
<dbReference type="Proteomes" id="UP000242861">
    <property type="component" value="Unassembled WGS sequence"/>
</dbReference>
<evidence type="ECO:0000313" key="2">
    <source>
        <dbReference type="Proteomes" id="UP000242861"/>
    </source>
</evidence>
<accession>A0A2I0CRX7</accession>
<comment type="caution">
    <text evidence="1">The sequence shown here is derived from an EMBL/GenBank/DDBJ whole genome shotgun (WGS) entry which is preliminary data.</text>
</comment>
<sequence>MLMHMALLRHKTSTIGPEERLFLASFSMRFQDSEAVSLTVRELSDSVGMPPRVVMRAVSRLASADSYLVVKKVSCGRGRPSRSYEISPEIRERLKSSAVSCPSDCLQVIDHLLMPITDLRSREGCDEEAEKRIGYKQPPVRMKSDQLSLANRWLLAVLVSHANEFGVVDELGMADLRQLTGMTEFRLKAQVTRLMDMGVIRSYAPGLSRSLFTGVRVRSSYVLDLSHPLLGTGVDRGGVVVIDEETEAPREVVIRVAGGVEPVLRDYFQRLSDADFDVFWHRLDGYASFLLSRPWKAPGRLLGADLAAELEALIGNDFQRPRGRVSGDLSIDEGHWLRVIEHFSFLAFERARRIQAVLMGMPDWKNGGVRIQLIPTLCPRITAVLVKPSPVPRYGCVVVKYEPWNVCELYEQEADLEIDDRHRFGLQALPKG</sequence>
<gene>
    <name evidence="1" type="ORF">CW360_05780</name>
</gene>